<dbReference type="EMBL" id="BOMI01000188">
    <property type="protein sequence ID" value="GID80207.1"/>
    <property type="molecule type" value="Genomic_DNA"/>
</dbReference>
<protein>
    <recommendedName>
        <fullName evidence="3">Flavin reductase like domain-containing protein</fullName>
    </recommendedName>
</protein>
<dbReference type="SMART" id="SM00903">
    <property type="entry name" value="Flavin_Reduct"/>
    <property type="match status" value="1"/>
</dbReference>
<sequence length="159" mass="16450">MTTHPTDLDNRRLREVLGEFATGVAVVAAESASGPVGMTVNSFTSVSLDPPMVLVCLANAASTTRAVTASGAFGISILGRDQRGICDTFAAKRPDKFAGVPCGATHRGAPLIDDALAHLDCRVHRVLPAGDHVVVIGTVEDATANGHGEPLTFFRGTLS</sequence>
<organism evidence="4 5">
    <name type="scientific">Paractinoplanes deccanensis</name>
    <dbReference type="NCBI Taxonomy" id="113561"/>
    <lineage>
        <taxon>Bacteria</taxon>
        <taxon>Bacillati</taxon>
        <taxon>Actinomycetota</taxon>
        <taxon>Actinomycetes</taxon>
        <taxon>Micromonosporales</taxon>
        <taxon>Micromonosporaceae</taxon>
        <taxon>Paractinoplanes</taxon>
    </lineage>
</organism>
<gene>
    <name evidence="4" type="ORF">Ade02nite_88480</name>
</gene>
<dbReference type="PANTHER" id="PTHR30466:SF11">
    <property type="entry name" value="FLAVIN-DEPENDENT MONOOXYGENASE, REDUCTASE SUBUNIT HSAB"/>
    <property type="match status" value="1"/>
</dbReference>
<evidence type="ECO:0000313" key="5">
    <source>
        <dbReference type="Proteomes" id="UP000609879"/>
    </source>
</evidence>
<dbReference type="Proteomes" id="UP000609879">
    <property type="component" value="Unassembled WGS sequence"/>
</dbReference>
<evidence type="ECO:0000259" key="3">
    <source>
        <dbReference type="SMART" id="SM00903"/>
    </source>
</evidence>
<evidence type="ECO:0000313" key="4">
    <source>
        <dbReference type="EMBL" id="GID80207.1"/>
    </source>
</evidence>
<dbReference type="InterPro" id="IPR002563">
    <property type="entry name" value="Flavin_Rdtase-like_dom"/>
</dbReference>
<proteinExistence type="inferred from homology"/>
<keyword evidence="2" id="KW-0560">Oxidoreductase</keyword>
<feature type="domain" description="Flavin reductase like" evidence="3">
    <location>
        <begin position="17"/>
        <end position="159"/>
    </location>
</feature>
<dbReference type="InterPro" id="IPR050268">
    <property type="entry name" value="NADH-dep_flavin_reductase"/>
</dbReference>
<evidence type="ECO:0000256" key="1">
    <source>
        <dbReference type="ARBA" id="ARBA00008898"/>
    </source>
</evidence>
<comment type="similarity">
    <text evidence="1">Belongs to the non-flavoprotein flavin reductase family.</text>
</comment>
<dbReference type="InterPro" id="IPR012349">
    <property type="entry name" value="Split_barrel_FMN-bd"/>
</dbReference>
<dbReference type="SUPFAM" id="SSF50475">
    <property type="entry name" value="FMN-binding split barrel"/>
    <property type="match status" value="1"/>
</dbReference>
<accession>A0ABQ3YJS0</accession>
<name>A0ABQ3YJS0_9ACTN</name>
<dbReference type="Pfam" id="PF01613">
    <property type="entry name" value="Flavin_Reduct"/>
    <property type="match status" value="1"/>
</dbReference>
<dbReference type="RefSeq" id="WP_203777296.1">
    <property type="nucleotide sequence ID" value="NZ_BAAABO010000010.1"/>
</dbReference>
<dbReference type="PANTHER" id="PTHR30466">
    <property type="entry name" value="FLAVIN REDUCTASE"/>
    <property type="match status" value="1"/>
</dbReference>
<reference evidence="4 5" key="1">
    <citation type="submission" date="2021-01" db="EMBL/GenBank/DDBJ databases">
        <title>Whole genome shotgun sequence of Actinoplanes deccanensis NBRC 13994.</title>
        <authorList>
            <person name="Komaki H."/>
            <person name="Tamura T."/>
        </authorList>
    </citation>
    <scope>NUCLEOTIDE SEQUENCE [LARGE SCALE GENOMIC DNA]</scope>
    <source>
        <strain evidence="4 5">NBRC 13994</strain>
    </source>
</reference>
<evidence type="ECO:0000256" key="2">
    <source>
        <dbReference type="ARBA" id="ARBA00023002"/>
    </source>
</evidence>
<keyword evidence="5" id="KW-1185">Reference proteome</keyword>
<comment type="caution">
    <text evidence="4">The sequence shown here is derived from an EMBL/GenBank/DDBJ whole genome shotgun (WGS) entry which is preliminary data.</text>
</comment>
<dbReference type="Gene3D" id="2.30.110.10">
    <property type="entry name" value="Electron Transport, Fmn-binding Protein, Chain A"/>
    <property type="match status" value="1"/>
</dbReference>